<dbReference type="Proteomes" id="UP000192247">
    <property type="component" value="Unassembled WGS sequence"/>
</dbReference>
<feature type="compositionally biased region" description="Low complexity" evidence="1">
    <location>
        <begin position="393"/>
        <end position="411"/>
    </location>
</feature>
<sequence>MLAIKKVKGQKGLYSPLPGAGQNGSMAQQLGTPHNNNNNHTSTGVTRHSSLDMGNPHARPITVPVPPNQYEALNQPGRMASFLNNRGGALRTVGSGSDLQRMDNEDQQLYMALELNNQKNQRATGRSLESLQNDMYTYQQQDLSGSGWRQKQFDHPVGASYEPMEGTATLNRPRGLVKARPVAKVTGTSTTSLRDALNDVDTDPLAKDSNNLKGATAQQTNVTTPGAMSKRILAPLPPAKPPLAAGVVGTGAGSDALADTAFATCVQSLTSRFTLATLGGDREDRDDALPVVPPPMNATLRSISKISQITAQSQGAQPAVQSPPQQQSPPPGPAGASCQGTVEEMNKINMSALTGTPEVAADLITDRQEPPSPPQRDYPATPISNQEQTRLPSTNGALSSSSASTSHTTLTQNYASPGNPAPTTAISQVKRQDSSSSLTSDCGIPFANENVGTIKQKPPHPPTPDYEPPQQTSGQPSIQHPTPSNHFPTSATLPKGATTSTISPMSQSTPNSTSTSNIATVAGGPGQPGNGGGVTFEMCSTLPRRAKAPPSPELGGGAASISNSKKSFADSPLLRRSQSARSRELALPELTPPPPPAPHPPLPPIPPIRGSAGTVAPSSGKTCPGGVVSHKVAVIDDIEHMLASLTDQLDAMLDHTA</sequence>
<proteinExistence type="predicted"/>
<feature type="compositionally biased region" description="Gly residues" evidence="1">
    <location>
        <begin position="523"/>
        <end position="534"/>
    </location>
</feature>
<feature type="compositionally biased region" description="Polar residues" evidence="1">
    <location>
        <begin position="412"/>
        <end position="440"/>
    </location>
</feature>
<name>A0A1V9XHR4_9ACAR</name>
<gene>
    <name evidence="2" type="ORF">BIW11_01217</name>
</gene>
<feature type="region of interest" description="Disordered" evidence="1">
    <location>
        <begin position="366"/>
        <end position="625"/>
    </location>
</feature>
<keyword evidence="3" id="KW-1185">Reference proteome</keyword>
<feature type="compositionally biased region" description="Polar residues" evidence="1">
    <location>
        <begin position="382"/>
        <end position="392"/>
    </location>
</feature>
<evidence type="ECO:0000313" key="3">
    <source>
        <dbReference type="Proteomes" id="UP000192247"/>
    </source>
</evidence>
<evidence type="ECO:0000256" key="1">
    <source>
        <dbReference type="SAM" id="MobiDB-lite"/>
    </source>
</evidence>
<evidence type="ECO:0000313" key="2">
    <source>
        <dbReference type="EMBL" id="OQR72933.1"/>
    </source>
</evidence>
<feature type="compositionally biased region" description="Polar residues" evidence="1">
    <location>
        <begin position="23"/>
        <end position="33"/>
    </location>
</feature>
<feature type="compositionally biased region" description="Low complexity" evidence="1">
    <location>
        <begin position="311"/>
        <end position="325"/>
    </location>
</feature>
<feature type="region of interest" description="Disordered" evidence="1">
    <location>
        <begin position="309"/>
        <end position="339"/>
    </location>
</feature>
<reference evidence="2 3" key="1">
    <citation type="journal article" date="2017" name="Gigascience">
        <title>Draft genome of the honey bee ectoparasitic mite, Tropilaelaps mercedesae, is shaped by the parasitic life history.</title>
        <authorList>
            <person name="Dong X."/>
            <person name="Armstrong S.D."/>
            <person name="Xia D."/>
            <person name="Makepeace B.L."/>
            <person name="Darby A.C."/>
            <person name="Kadowaki T."/>
        </authorList>
    </citation>
    <scope>NUCLEOTIDE SEQUENCE [LARGE SCALE GENOMIC DNA]</scope>
    <source>
        <strain evidence="2">Wuxi-XJTLU</strain>
    </source>
</reference>
<dbReference type="EMBL" id="MNPL01010790">
    <property type="protein sequence ID" value="OQR72933.1"/>
    <property type="molecule type" value="Genomic_DNA"/>
</dbReference>
<dbReference type="OrthoDB" id="5314041at2759"/>
<protein>
    <submittedName>
        <fullName evidence="2">Uncharacterized protein</fullName>
    </submittedName>
</protein>
<feature type="compositionally biased region" description="Pro residues" evidence="1">
    <location>
        <begin position="590"/>
        <end position="607"/>
    </location>
</feature>
<feature type="compositionally biased region" description="Low complexity" evidence="1">
    <location>
        <begin position="503"/>
        <end position="517"/>
    </location>
</feature>
<feature type="region of interest" description="Disordered" evidence="1">
    <location>
        <begin position="1"/>
        <end position="65"/>
    </location>
</feature>
<comment type="caution">
    <text evidence="2">The sequence shown here is derived from an EMBL/GenBank/DDBJ whole genome shotgun (WGS) entry which is preliminary data.</text>
</comment>
<organism evidence="2 3">
    <name type="scientific">Tropilaelaps mercedesae</name>
    <dbReference type="NCBI Taxonomy" id="418985"/>
    <lineage>
        <taxon>Eukaryota</taxon>
        <taxon>Metazoa</taxon>
        <taxon>Ecdysozoa</taxon>
        <taxon>Arthropoda</taxon>
        <taxon>Chelicerata</taxon>
        <taxon>Arachnida</taxon>
        <taxon>Acari</taxon>
        <taxon>Parasitiformes</taxon>
        <taxon>Mesostigmata</taxon>
        <taxon>Gamasina</taxon>
        <taxon>Dermanyssoidea</taxon>
        <taxon>Laelapidae</taxon>
        <taxon>Tropilaelaps</taxon>
    </lineage>
</organism>
<accession>A0A1V9XHR4</accession>
<dbReference type="AlphaFoldDB" id="A0A1V9XHR4"/>
<feature type="compositionally biased region" description="Polar residues" evidence="1">
    <location>
        <begin position="470"/>
        <end position="502"/>
    </location>
</feature>
<dbReference type="InParanoid" id="A0A1V9XHR4"/>